<comment type="caution">
    <text evidence="1">The sequence shown here is derived from an EMBL/GenBank/DDBJ whole genome shotgun (WGS) entry which is preliminary data.</text>
</comment>
<gene>
    <name evidence="1" type="ORF">N3K66_000887</name>
</gene>
<name>A0ACC0VFW1_9HYPO</name>
<dbReference type="EMBL" id="CM047940">
    <property type="protein sequence ID" value="KAI9904358.1"/>
    <property type="molecule type" value="Genomic_DNA"/>
</dbReference>
<organism evidence="1 2">
    <name type="scientific">Trichothecium roseum</name>
    <dbReference type="NCBI Taxonomy" id="47278"/>
    <lineage>
        <taxon>Eukaryota</taxon>
        <taxon>Fungi</taxon>
        <taxon>Dikarya</taxon>
        <taxon>Ascomycota</taxon>
        <taxon>Pezizomycotina</taxon>
        <taxon>Sordariomycetes</taxon>
        <taxon>Hypocreomycetidae</taxon>
        <taxon>Hypocreales</taxon>
        <taxon>Hypocreales incertae sedis</taxon>
        <taxon>Trichothecium</taxon>
    </lineage>
</organism>
<keyword evidence="2" id="KW-1185">Reference proteome</keyword>
<reference evidence="1" key="1">
    <citation type="submission" date="2022-10" db="EMBL/GenBank/DDBJ databases">
        <title>Complete Genome of Trichothecium roseum strain YXFP-22015, a Plant Pathogen Isolated from Citrus.</title>
        <authorList>
            <person name="Wang Y."/>
            <person name="Zhu L."/>
        </authorList>
    </citation>
    <scope>NUCLEOTIDE SEQUENCE</scope>
    <source>
        <strain evidence="1">YXFP-22015</strain>
    </source>
</reference>
<sequence>MGKTPIVCKTTLIYIARGEIVRRGILHHVDDATTFKRIYEIINANRNNPESDSAALEEGFGVKFSYVDDVVNPFGDDRGDAYNSRFEFNLAQDMLFWVTEKSHCWLPLDFIRTQPPRPNNFTEFRATKRREKVFFPPSDLWEPDMSLLSERHKVFLGRILSDFLYSWRHLFRRSGNHVTFMRLTYALIWIASLDFTIRDRTEPEICGQRRYVRVIDLPEWETPLSVHAQKGACWFILAPELTIGIDMVQAHVNKKPEPGEVDVRLRTYIVISYRQVCLCRVRPNDVSLTWTKPRMFLINDNVSVNAINLLLWALYREDGQTVETESNNQQAMEQANISPVSAAKMRCEAGIGSPFTWRDRNSEVVLEKVHKPRDQNTPIESQILFAGALSGLSYTSKWMLGNPNTSRRRNTKHGRTAKVNASGANRRTAC</sequence>
<accession>A0ACC0VFW1</accession>
<proteinExistence type="predicted"/>
<dbReference type="Proteomes" id="UP001163324">
    <property type="component" value="Chromosome 1"/>
</dbReference>
<evidence type="ECO:0000313" key="1">
    <source>
        <dbReference type="EMBL" id="KAI9904358.1"/>
    </source>
</evidence>
<evidence type="ECO:0000313" key="2">
    <source>
        <dbReference type="Proteomes" id="UP001163324"/>
    </source>
</evidence>
<protein>
    <submittedName>
        <fullName evidence="1">Uncharacterized protein</fullName>
    </submittedName>
</protein>